<reference evidence="1" key="1">
    <citation type="submission" date="2022-08" db="EMBL/GenBank/DDBJ databases">
        <authorList>
            <person name="Gutierrez-Valencia J."/>
        </authorList>
    </citation>
    <scope>NUCLEOTIDE SEQUENCE</scope>
</reference>
<organism evidence="1 2">
    <name type="scientific">Linum tenue</name>
    <dbReference type="NCBI Taxonomy" id="586396"/>
    <lineage>
        <taxon>Eukaryota</taxon>
        <taxon>Viridiplantae</taxon>
        <taxon>Streptophyta</taxon>
        <taxon>Embryophyta</taxon>
        <taxon>Tracheophyta</taxon>
        <taxon>Spermatophyta</taxon>
        <taxon>Magnoliopsida</taxon>
        <taxon>eudicotyledons</taxon>
        <taxon>Gunneridae</taxon>
        <taxon>Pentapetalae</taxon>
        <taxon>rosids</taxon>
        <taxon>fabids</taxon>
        <taxon>Malpighiales</taxon>
        <taxon>Linaceae</taxon>
        <taxon>Linum</taxon>
    </lineage>
</organism>
<comment type="caution">
    <text evidence="1">The sequence shown here is derived from an EMBL/GenBank/DDBJ whole genome shotgun (WGS) entry which is preliminary data.</text>
</comment>
<gene>
    <name evidence="1" type="ORF">LITE_LOCUS39970</name>
</gene>
<evidence type="ECO:0008006" key="3">
    <source>
        <dbReference type="Google" id="ProtNLM"/>
    </source>
</evidence>
<dbReference type="AlphaFoldDB" id="A0AAV0PU12"/>
<name>A0AAV0PU12_9ROSI</name>
<evidence type="ECO:0000313" key="2">
    <source>
        <dbReference type="Proteomes" id="UP001154282"/>
    </source>
</evidence>
<dbReference type="Proteomes" id="UP001154282">
    <property type="component" value="Unassembled WGS sequence"/>
</dbReference>
<sequence length="184" mass="20599">MRWGHESNRRGDGAAVLMRNKNAMGIRRWLFLLDWEALKKSNWGSCNPRRDRHPSDLVPATRFWHPSDLLRLLSVATVGLGADGEDEEEVGDGGGDGQELILSRSIFLASTIIEAVRFGLTLLSTGNCLESYLMDRSRLRMAASKWAVVGFSVGDYFVSYLMNRSRLGMTASKRAIIGFYVLLQ</sequence>
<accession>A0AAV0PU12</accession>
<proteinExistence type="predicted"/>
<dbReference type="EMBL" id="CAMGYJ010000009">
    <property type="protein sequence ID" value="CAI0474259.1"/>
    <property type="molecule type" value="Genomic_DNA"/>
</dbReference>
<keyword evidence="2" id="KW-1185">Reference proteome</keyword>
<evidence type="ECO:0000313" key="1">
    <source>
        <dbReference type="EMBL" id="CAI0474259.1"/>
    </source>
</evidence>
<protein>
    <recommendedName>
        <fullName evidence="3">Protein RFT1 homolog</fullName>
    </recommendedName>
</protein>